<feature type="chain" id="PRO_5038161819" description="Carboxylic ester hydrolase" evidence="3">
    <location>
        <begin position="25"/>
        <end position="552"/>
    </location>
</feature>
<dbReference type="GO" id="GO:0016787">
    <property type="term" value="F:hydrolase activity"/>
    <property type="evidence" value="ECO:0007669"/>
    <property type="project" value="UniProtKB-KW"/>
</dbReference>
<dbReference type="InterPro" id="IPR002018">
    <property type="entry name" value="CarbesteraseB"/>
</dbReference>
<dbReference type="Pfam" id="PF00135">
    <property type="entry name" value="COesterase"/>
    <property type="match status" value="1"/>
</dbReference>
<comment type="similarity">
    <text evidence="1 3">Belongs to the type-B carboxylesterase/lipase family.</text>
</comment>
<dbReference type="Gene3D" id="3.40.50.1820">
    <property type="entry name" value="alpha/beta hydrolase"/>
    <property type="match status" value="1"/>
</dbReference>
<accession>A0A926E7Y9</accession>
<feature type="domain" description="Carboxylesterase type B" evidence="4">
    <location>
        <begin position="36"/>
        <end position="529"/>
    </location>
</feature>
<dbReference type="InterPro" id="IPR019826">
    <property type="entry name" value="Carboxylesterase_B_AS"/>
</dbReference>
<evidence type="ECO:0000313" key="5">
    <source>
        <dbReference type="EMBL" id="MBC8568058.1"/>
    </source>
</evidence>
<feature type="signal peptide" evidence="3">
    <location>
        <begin position="1"/>
        <end position="24"/>
    </location>
</feature>
<dbReference type="PROSITE" id="PS51257">
    <property type="entry name" value="PROKAR_LIPOPROTEIN"/>
    <property type="match status" value="1"/>
</dbReference>
<dbReference type="EMBL" id="JACRTA010000001">
    <property type="protein sequence ID" value="MBC8568058.1"/>
    <property type="molecule type" value="Genomic_DNA"/>
</dbReference>
<gene>
    <name evidence="5" type="ORF">H8692_04660</name>
</gene>
<keyword evidence="2 3" id="KW-0378">Hydrolase</keyword>
<organism evidence="5 6">
    <name type="scientific">Lentihominibacter hominis</name>
    <dbReference type="NCBI Taxonomy" id="2763645"/>
    <lineage>
        <taxon>Bacteria</taxon>
        <taxon>Bacillati</taxon>
        <taxon>Bacillota</taxon>
        <taxon>Clostridia</taxon>
        <taxon>Peptostreptococcales</taxon>
        <taxon>Anaerovoracaceae</taxon>
        <taxon>Lentihominibacter</taxon>
    </lineage>
</organism>
<dbReference type="EC" id="3.1.1.-" evidence="3"/>
<evidence type="ECO:0000256" key="3">
    <source>
        <dbReference type="RuleBase" id="RU361235"/>
    </source>
</evidence>
<protein>
    <recommendedName>
        <fullName evidence="3">Carboxylic ester hydrolase</fullName>
        <ecNumber evidence="3">3.1.1.-</ecNumber>
    </recommendedName>
</protein>
<comment type="caution">
    <text evidence="5">The sequence shown here is derived from an EMBL/GenBank/DDBJ whole genome shotgun (WGS) entry which is preliminary data.</text>
</comment>
<evidence type="ECO:0000259" key="4">
    <source>
        <dbReference type="Pfam" id="PF00135"/>
    </source>
</evidence>
<keyword evidence="6" id="KW-1185">Reference proteome</keyword>
<evidence type="ECO:0000256" key="1">
    <source>
        <dbReference type="ARBA" id="ARBA00005964"/>
    </source>
</evidence>
<proteinExistence type="inferred from homology"/>
<dbReference type="SUPFAM" id="SSF53474">
    <property type="entry name" value="alpha/beta-Hydrolases"/>
    <property type="match status" value="1"/>
</dbReference>
<dbReference type="Proteomes" id="UP000610862">
    <property type="component" value="Unassembled WGS sequence"/>
</dbReference>
<reference evidence="5" key="1">
    <citation type="submission" date="2020-08" db="EMBL/GenBank/DDBJ databases">
        <title>Genome public.</title>
        <authorList>
            <person name="Liu C."/>
            <person name="Sun Q."/>
        </authorList>
    </citation>
    <scope>NUCLEOTIDE SEQUENCE</scope>
    <source>
        <strain evidence="5">NSJ-24</strain>
    </source>
</reference>
<dbReference type="AlphaFoldDB" id="A0A926E7Y9"/>
<keyword evidence="3" id="KW-0732">Signal</keyword>
<dbReference type="RefSeq" id="WP_187525078.1">
    <property type="nucleotide sequence ID" value="NZ_JACRTA010000001.1"/>
</dbReference>
<dbReference type="PROSITE" id="PS00122">
    <property type="entry name" value="CARBOXYLESTERASE_B_1"/>
    <property type="match status" value="1"/>
</dbReference>
<dbReference type="InterPro" id="IPR029058">
    <property type="entry name" value="AB_hydrolase_fold"/>
</dbReference>
<evidence type="ECO:0000313" key="6">
    <source>
        <dbReference type="Proteomes" id="UP000610862"/>
    </source>
</evidence>
<sequence>MKKKLLFILLSACFALGLCGCGGAGTDEAKLTADCQNGNFVGEVDKETDVIAFKGIPYAKSPTGDLRWKAPQAPEDSDETFEAKEFGKTATQYSWHSEPAGENEAGVGEDCLTLNVWTKDMDAENKPVMVYIHGGGFAWGGTADPLYNGSTIVEQHEDVIVVSMNYRLGMFGEIDFSKVQGGEDFPDSKNLSMLDLMQGLTWIQENITSFGGDPENVTIFGESAGGAFASLLTASPDAQGLFNRAIAESGCVNLTFDQEDFDATGTTEALLEATGAKNMDDLMAIPEEELIRIYTEEDLDGEGTTLNDLYNMPYRGQEGIVEEDPYETLRSGVGKDVDLMIGTNADEWRYWINEMGDVEMTEMDEEGIEENMAVYEEAVAAEKKEEAYAVASDRDKENLDKFFQLEQIKDLDEIWQNTELGNETGFRMGAIEAASCHAEAGGNTYMYYFDIPSDNFDFVGACHASEVAYVFHNEDETGFSGTVDKDLADQICEAWVNFAKTGDPSVGDIKWTKYNIDDRNTMVITKDGLKIESDPLGDQRQLLQPFAKYYLK</sequence>
<dbReference type="InterPro" id="IPR050309">
    <property type="entry name" value="Type-B_Carboxylest/Lipase"/>
</dbReference>
<evidence type="ECO:0000256" key="2">
    <source>
        <dbReference type="ARBA" id="ARBA00022801"/>
    </source>
</evidence>
<name>A0A926E7Y9_9FIRM</name>
<dbReference type="PANTHER" id="PTHR11559">
    <property type="entry name" value="CARBOXYLESTERASE"/>
    <property type="match status" value="1"/>
</dbReference>